<keyword evidence="7" id="KW-0325">Glycoprotein</keyword>
<dbReference type="AlphaFoldDB" id="A0A210PQV1"/>
<keyword evidence="2 8" id="KW-0479">Metal-binding</keyword>
<dbReference type="OrthoDB" id="5951731at2759"/>
<dbReference type="EMBL" id="NEDP02005553">
    <property type="protein sequence ID" value="OWF38861.1"/>
    <property type="molecule type" value="Genomic_DNA"/>
</dbReference>
<dbReference type="GO" id="GO:0046872">
    <property type="term" value="F:metal ion binding"/>
    <property type="evidence" value="ECO:0007669"/>
    <property type="project" value="UniProtKB-KW"/>
</dbReference>
<evidence type="ECO:0000259" key="11">
    <source>
        <dbReference type="PROSITE" id="PS50215"/>
    </source>
</evidence>
<keyword evidence="1" id="KW-0645">Protease</keyword>
<name>A0A210PQV1_MIZYE</name>
<feature type="region of interest" description="Disordered" evidence="9">
    <location>
        <begin position="768"/>
        <end position="873"/>
    </location>
</feature>
<feature type="compositionally biased region" description="Polar residues" evidence="9">
    <location>
        <begin position="807"/>
        <end position="846"/>
    </location>
</feature>
<organism evidence="12 13">
    <name type="scientific">Mizuhopecten yessoensis</name>
    <name type="common">Japanese scallop</name>
    <name type="synonym">Patinopecten yessoensis</name>
    <dbReference type="NCBI Taxonomy" id="6573"/>
    <lineage>
        <taxon>Eukaryota</taxon>
        <taxon>Metazoa</taxon>
        <taxon>Spiralia</taxon>
        <taxon>Lophotrochozoa</taxon>
        <taxon>Mollusca</taxon>
        <taxon>Bivalvia</taxon>
        <taxon>Autobranchia</taxon>
        <taxon>Pteriomorphia</taxon>
        <taxon>Pectinida</taxon>
        <taxon>Pectinoidea</taxon>
        <taxon>Pectinidae</taxon>
        <taxon>Mizuhopecten</taxon>
    </lineage>
</organism>
<dbReference type="GO" id="GO:0006509">
    <property type="term" value="P:membrane protein ectodomain proteolysis"/>
    <property type="evidence" value="ECO:0007669"/>
    <property type="project" value="TreeGrafter"/>
</dbReference>
<feature type="region of interest" description="Disordered" evidence="9">
    <location>
        <begin position="145"/>
        <end position="177"/>
    </location>
</feature>
<feature type="compositionally biased region" description="Polar residues" evidence="9">
    <location>
        <begin position="859"/>
        <end position="873"/>
    </location>
</feature>
<dbReference type="InterPro" id="IPR024079">
    <property type="entry name" value="MetalloPept_cat_dom_sf"/>
</dbReference>
<feature type="compositionally biased region" description="Polar residues" evidence="9">
    <location>
        <begin position="768"/>
        <end position="779"/>
    </location>
</feature>
<evidence type="ECO:0000256" key="8">
    <source>
        <dbReference type="PROSITE-ProRule" id="PRU00276"/>
    </source>
</evidence>
<feature type="chain" id="PRO_5012194180" evidence="10">
    <location>
        <begin position="21"/>
        <end position="873"/>
    </location>
</feature>
<feature type="binding site" evidence="8">
    <location>
        <position position="378"/>
    </location>
    <ligand>
        <name>Zn(2+)</name>
        <dbReference type="ChEBI" id="CHEBI:29105"/>
        <note>catalytic</note>
    </ligand>
</feature>
<keyword evidence="6" id="KW-1015">Disulfide bond</keyword>
<feature type="signal peptide" evidence="10">
    <location>
        <begin position="1"/>
        <end position="20"/>
    </location>
</feature>
<evidence type="ECO:0000256" key="6">
    <source>
        <dbReference type="ARBA" id="ARBA00023157"/>
    </source>
</evidence>
<evidence type="ECO:0000256" key="3">
    <source>
        <dbReference type="ARBA" id="ARBA00022801"/>
    </source>
</evidence>
<evidence type="ECO:0000313" key="12">
    <source>
        <dbReference type="EMBL" id="OWF38861.1"/>
    </source>
</evidence>
<dbReference type="Pfam" id="PF17771">
    <property type="entry name" value="ADAMTS_CR_2"/>
    <property type="match status" value="1"/>
</dbReference>
<evidence type="ECO:0000256" key="4">
    <source>
        <dbReference type="ARBA" id="ARBA00022833"/>
    </source>
</evidence>
<dbReference type="PANTHER" id="PTHR11905:SF159">
    <property type="entry name" value="ADAM METALLOPROTEASE"/>
    <property type="match status" value="1"/>
</dbReference>
<dbReference type="InterPro" id="IPR041645">
    <property type="entry name" value="ADAMTS_CR_2"/>
</dbReference>
<dbReference type="InterPro" id="IPR001590">
    <property type="entry name" value="Peptidase_M12B"/>
</dbReference>
<feature type="binding site" evidence="8">
    <location>
        <position position="388"/>
    </location>
    <ligand>
        <name>Zn(2+)</name>
        <dbReference type="ChEBI" id="CHEBI:29105"/>
        <note>catalytic</note>
    </ligand>
</feature>
<keyword evidence="4 8" id="KW-0862">Zinc</keyword>
<dbReference type="Gene3D" id="3.40.1620.60">
    <property type="match status" value="1"/>
</dbReference>
<evidence type="ECO:0000256" key="1">
    <source>
        <dbReference type="ARBA" id="ARBA00022670"/>
    </source>
</evidence>
<evidence type="ECO:0000313" key="13">
    <source>
        <dbReference type="Proteomes" id="UP000242188"/>
    </source>
</evidence>
<evidence type="ECO:0000256" key="10">
    <source>
        <dbReference type="SAM" id="SignalP"/>
    </source>
</evidence>
<evidence type="ECO:0000256" key="7">
    <source>
        <dbReference type="ARBA" id="ARBA00023180"/>
    </source>
</evidence>
<comment type="caution">
    <text evidence="12">The sequence shown here is derived from an EMBL/GenBank/DDBJ whole genome shotgun (WGS) entry which is preliminary data.</text>
</comment>
<feature type="active site" evidence="8">
    <location>
        <position position="379"/>
    </location>
</feature>
<dbReference type="Gene3D" id="3.40.390.10">
    <property type="entry name" value="Collagenase (Catalytic Domain)"/>
    <property type="match status" value="1"/>
</dbReference>
<keyword evidence="5" id="KW-0482">Metalloprotease</keyword>
<proteinExistence type="predicted"/>
<feature type="compositionally biased region" description="Low complexity" evidence="9">
    <location>
        <begin position="849"/>
        <end position="858"/>
    </location>
</feature>
<feature type="compositionally biased region" description="Polar residues" evidence="9">
    <location>
        <begin position="168"/>
        <end position="177"/>
    </location>
</feature>
<feature type="region of interest" description="Disordered" evidence="9">
    <location>
        <begin position="666"/>
        <end position="736"/>
    </location>
</feature>
<feature type="domain" description="Peptidase M12B" evidence="11">
    <location>
        <begin position="208"/>
        <end position="451"/>
    </location>
</feature>
<protein>
    <submittedName>
        <fullName evidence="12">ADAM family mig-17</fullName>
    </submittedName>
</protein>
<dbReference type="Pfam" id="PF01421">
    <property type="entry name" value="Reprolysin"/>
    <property type="match status" value="1"/>
</dbReference>
<evidence type="ECO:0000256" key="2">
    <source>
        <dbReference type="ARBA" id="ARBA00022723"/>
    </source>
</evidence>
<dbReference type="PANTHER" id="PTHR11905">
    <property type="entry name" value="ADAM A DISINTEGRIN AND METALLOPROTEASE DOMAIN"/>
    <property type="match status" value="1"/>
</dbReference>
<comment type="caution">
    <text evidence="8">Lacks conserved residue(s) required for the propagation of feature annotation.</text>
</comment>
<evidence type="ECO:0000256" key="9">
    <source>
        <dbReference type="SAM" id="MobiDB-lite"/>
    </source>
</evidence>
<dbReference type="PROSITE" id="PS50215">
    <property type="entry name" value="ADAM_MEPRO"/>
    <property type="match status" value="1"/>
</dbReference>
<evidence type="ECO:0000256" key="5">
    <source>
        <dbReference type="ARBA" id="ARBA00023049"/>
    </source>
</evidence>
<feature type="compositionally biased region" description="Low complexity" evidence="9">
    <location>
        <begin position="150"/>
        <end position="163"/>
    </location>
</feature>
<keyword evidence="13" id="KW-1185">Reference proteome</keyword>
<feature type="binding site" evidence="8">
    <location>
        <position position="382"/>
    </location>
    <ligand>
        <name>Zn(2+)</name>
        <dbReference type="ChEBI" id="CHEBI:29105"/>
        <note>catalytic</note>
    </ligand>
</feature>
<accession>A0A210PQV1</accession>
<dbReference type="Proteomes" id="UP000242188">
    <property type="component" value="Unassembled WGS sequence"/>
</dbReference>
<dbReference type="SUPFAM" id="SSF55486">
    <property type="entry name" value="Metalloproteases ('zincins'), catalytic domain"/>
    <property type="match status" value="1"/>
</dbReference>
<feature type="compositionally biased region" description="Low complexity" evidence="9">
    <location>
        <begin position="780"/>
        <end position="792"/>
    </location>
</feature>
<gene>
    <name evidence="12" type="ORF">KP79_PYT23671</name>
</gene>
<sequence>MDVAVYLVWIVYACLGFVNGGLESLSDSKYEDKTIPVDITYKHATTKGHFLHVEVTPQGGSDVISLRLFRVKRNALPPSLLVVTEDGLVEDVFSNNSIRLQSEKTFYKDEENTSAFSIDWKDGQINIMHGHFVRDGLLHSVISSDENVEGQRSPRSSGAGRSRVTLPHSMSKSTTPIDLTGDVIQFNETTVVTERRRRKRQSDGSQQLYVEYVVVTDYQNYLKWKTDIVALNMTDTEKDLTAKYNMLEFYQHVVHGMDVIFKTLSSQNLQVEIVLTGLVICNESNICPWSEKHRICSDCDTVDDKECLFEFSKWRRDVLKRLLDHDHATLFTGYDLYYKLMQSKKTVGLAYMSNMCQNGSVSLVEEKRNALSIHIAAHELGHSFGSHHDGNVVAEACPEGDKYLMAPSMLGVTDPTEASHPWWFSPCSRTAIYDYIESLDRKGLNCMMNVPGLYNPRTEDGAGLTYLPDDQCRAQYGKRSAVCREYHVDAWSSICYSMACRIPGKGECTLIYPHDGTPCANLRWCQQGNCIYSGNTRDVDELCPLGDDPNYVCTSSDCDGSVRMRAHCCQTCRHMITVAMTTSTVTTTTRDTTKTSTDTTTVTTTPHVTTIATTTPSVTTTMESTKSTLTDDDVGVITTTQQNATTYSPTDVNKSISSGTVKPIVSSTPTSHPMSSILSTPTSQISPINQSEPTQQMTPSVTMDRSDITGSTISSTNQPPRSTTGSILQTFTQPPPRTTLSTLKATIHTLPKIQTTAITNFNQTTIGTNDIENQTDKSMTTPPQTTKQRPTTVNSHATSPDLHKNTTDLVSSMPSPENSISPEPDSTTAGSSIINTESASSITTKRSPTHSTPIPTTPEIFNTSTDSTVDNFS</sequence>
<keyword evidence="10" id="KW-0732">Signal</keyword>
<reference evidence="12 13" key="1">
    <citation type="journal article" date="2017" name="Nat. Ecol. Evol.">
        <title>Scallop genome provides insights into evolution of bilaterian karyotype and development.</title>
        <authorList>
            <person name="Wang S."/>
            <person name="Zhang J."/>
            <person name="Jiao W."/>
            <person name="Li J."/>
            <person name="Xun X."/>
            <person name="Sun Y."/>
            <person name="Guo X."/>
            <person name="Huan P."/>
            <person name="Dong B."/>
            <person name="Zhang L."/>
            <person name="Hu X."/>
            <person name="Sun X."/>
            <person name="Wang J."/>
            <person name="Zhao C."/>
            <person name="Wang Y."/>
            <person name="Wang D."/>
            <person name="Huang X."/>
            <person name="Wang R."/>
            <person name="Lv J."/>
            <person name="Li Y."/>
            <person name="Zhang Z."/>
            <person name="Liu B."/>
            <person name="Lu W."/>
            <person name="Hui Y."/>
            <person name="Liang J."/>
            <person name="Zhou Z."/>
            <person name="Hou R."/>
            <person name="Li X."/>
            <person name="Liu Y."/>
            <person name="Li H."/>
            <person name="Ning X."/>
            <person name="Lin Y."/>
            <person name="Zhao L."/>
            <person name="Xing Q."/>
            <person name="Dou J."/>
            <person name="Li Y."/>
            <person name="Mao J."/>
            <person name="Guo H."/>
            <person name="Dou H."/>
            <person name="Li T."/>
            <person name="Mu C."/>
            <person name="Jiang W."/>
            <person name="Fu Q."/>
            <person name="Fu X."/>
            <person name="Miao Y."/>
            <person name="Liu J."/>
            <person name="Yu Q."/>
            <person name="Li R."/>
            <person name="Liao H."/>
            <person name="Li X."/>
            <person name="Kong Y."/>
            <person name="Jiang Z."/>
            <person name="Chourrout D."/>
            <person name="Li R."/>
            <person name="Bao Z."/>
        </authorList>
    </citation>
    <scope>NUCLEOTIDE SEQUENCE [LARGE SCALE GENOMIC DNA]</scope>
    <source>
        <strain evidence="12 13">PY_sf001</strain>
    </source>
</reference>
<keyword evidence="3" id="KW-0378">Hydrolase</keyword>
<dbReference type="GO" id="GO:0004222">
    <property type="term" value="F:metalloendopeptidase activity"/>
    <property type="evidence" value="ECO:0007669"/>
    <property type="project" value="InterPro"/>
</dbReference>